<comment type="catalytic activity">
    <reaction evidence="3">
        <text>(6R)-10-formyltetrahydrofolate + H2O = (6S)-5,6,7,8-tetrahydrofolate + formate + H(+)</text>
        <dbReference type="Rhea" id="RHEA:19833"/>
        <dbReference type="ChEBI" id="CHEBI:15377"/>
        <dbReference type="ChEBI" id="CHEBI:15378"/>
        <dbReference type="ChEBI" id="CHEBI:15740"/>
        <dbReference type="ChEBI" id="CHEBI:57453"/>
        <dbReference type="ChEBI" id="CHEBI:195366"/>
        <dbReference type="EC" id="3.5.1.10"/>
    </reaction>
</comment>
<dbReference type="NCBIfam" id="TIGR00655">
    <property type="entry name" value="PurU"/>
    <property type="match status" value="1"/>
</dbReference>
<dbReference type="NCBIfam" id="NF004684">
    <property type="entry name" value="PRK06027.1"/>
    <property type="match status" value="1"/>
</dbReference>
<protein>
    <recommendedName>
        <fullName evidence="3 4">Formyltetrahydrofolate deformylase</fullName>
        <ecNumber evidence="3 4">3.5.1.10</ecNumber>
    </recommendedName>
    <alternativeName>
        <fullName evidence="3">Formyl-FH(4) hydrolase</fullName>
    </alternativeName>
</protein>
<dbReference type="Gene3D" id="3.30.70.260">
    <property type="match status" value="1"/>
</dbReference>
<keyword evidence="3" id="KW-0658">Purine biosynthesis</keyword>
<dbReference type="InterPro" id="IPR036477">
    <property type="entry name" value="Formyl_transf_N_sf"/>
</dbReference>
<evidence type="ECO:0000256" key="3">
    <source>
        <dbReference type="HAMAP-Rule" id="MF_01927"/>
    </source>
</evidence>
<keyword evidence="2 3" id="KW-0378">Hydrolase</keyword>
<feature type="active site" evidence="3">
    <location>
        <position position="239"/>
    </location>
</feature>
<comment type="pathway">
    <text evidence="3">Purine metabolism; IMP biosynthesis via de novo pathway; formate from 10-formyl-5,6,7,8-tetrahydrofolate: step 1/1.</text>
</comment>
<dbReference type="InterPro" id="IPR002912">
    <property type="entry name" value="ACT_dom"/>
</dbReference>
<dbReference type="GO" id="GO:0006730">
    <property type="term" value="P:one-carbon metabolic process"/>
    <property type="evidence" value="ECO:0007669"/>
    <property type="project" value="UniProtKB-KW"/>
</dbReference>
<dbReference type="HAMAP" id="MF_01927">
    <property type="entry name" value="PurU"/>
    <property type="match status" value="1"/>
</dbReference>
<dbReference type="EMBL" id="JAECVW010000001">
    <property type="protein sequence ID" value="MBH8593926.1"/>
    <property type="molecule type" value="Genomic_DNA"/>
</dbReference>
<dbReference type="Gene3D" id="3.40.50.170">
    <property type="entry name" value="Formyl transferase, N-terminal domain"/>
    <property type="match status" value="1"/>
</dbReference>
<dbReference type="AlphaFoldDB" id="A0A8I1DEM9"/>
<dbReference type="GO" id="GO:0008864">
    <property type="term" value="F:formyltetrahydrofolate deformylase activity"/>
    <property type="evidence" value="ECO:0007669"/>
    <property type="project" value="UniProtKB-UniRule"/>
</dbReference>
<gene>
    <name evidence="3 6" type="primary">purU</name>
    <name evidence="6" type="ORF">I8U20_01120</name>
</gene>
<evidence type="ECO:0000256" key="1">
    <source>
        <dbReference type="ARBA" id="ARBA00022563"/>
    </source>
</evidence>
<dbReference type="PROSITE" id="PS51671">
    <property type="entry name" value="ACT"/>
    <property type="match status" value="1"/>
</dbReference>
<evidence type="ECO:0000259" key="5">
    <source>
        <dbReference type="PROSITE" id="PS51671"/>
    </source>
</evidence>
<dbReference type="PIRSF" id="PIRSF036480">
    <property type="entry name" value="FormyFH4_hydr"/>
    <property type="match status" value="1"/>
</dbReference>
<dbReference type="Pfam" id="PF00551">
    <property type="entry name" value="Formyl_trans_N"/>
    <property type="match status" value="1"/>
</dbReference>
<dbReference type="SUPFAM" id="SSF55021">
    <property type="entry name" value="ACT-like"/>
    <property type="match status" value="1"/>
</dbReference>
<sequence length="295" mass="34240">MNQTSNKTADNRNQGALIVSCPEKQGIIAAITHFLYENGANILHSDQFSTNPESGQFFMRVQFQMDNLTGRLAELRQQFSLIAEPFRMEWKITHPSERKRLAVFVSKEDHCLRELLWRWSIKELNADIVMVVSNHPDMEHLVTPHNIPYYHVPVTKENREEAADIHLELLEKHQVDTLILARYMQIMPGKIIDRYPNQIINIHHSFLPAFIGGKPYHQAFNRGVKLIGATAHYVTEDLDEGPIIEQDVSRVNHRHHVADLKRIGRDLERIVLAKAVQWHINDQIIVHNHKTIVFE</sequence>
<proteinExistence type="inferred from homology"/>
<dbReference type="GO" id="GO:0006189">
    <property type="term" value="P:'de novo' IMP biosynthetic process"/>
    <property type="evidence" value="ECO:0007669"/>
    <property type="project" value="UniProtKB-UniRule"/>
</dbReference>
<keyword evidence="7" id="KW-1185">Reference proteome</keyword>
<evidence type="ECO:0000313" key="6">
    <source>
        <dbReference type="EMBL" id="MBH8593926.1"/>
    </source>
</evidence>
<reference evidence="6 7" key="1">
    <citation type="submission" date="2020-12" db="EMBL/GenBank/DDBJ databases">
        <title>WGS of Thermoactinomyces spp.</title>
        <authorList>
            <person name="Cheng K."/>
        </authorList>
    </citation>
    <scope>NUCLEOTIDE SEQUENCE [LARGE SCALE GENOMIC DNA]</scope>
    <source>
        <strain evidence="7">CICC 10671\DSM 43846</strain>
    </source>
</reference>
<dbReference type="Proteomes" id="UP000633619">
    <property type="component" value="Unassembled WGS sequence"/>
</dbReference>
<organism evidence="6 7">
    <name type="scientific">Thermoactinomyces intermedius</name>
    <dbReference type="NCBI Taxonomy" id="2024"/>
    <lineage>
        <taxon>Bacteria</taxon>
        <taxon>Bacillati</taxon>
        <taxon>Bacillota</taxon>
        <taxon>Bacilli</taxon>
        <taxon>Bacillales</taxon>
        <taxon>Thermoactinomycetaceae</taxon>
        <taxon>Thermoactinomyces</taxon>
    </lineage>
</organism>
<name>A0A8I1DEM9_THEIN</name>
<dbReference type="PANTHER" id="PTHR42706:SF1">
    <property type="entry name" value="FORMYLTETRAHYDROFOLATE DEFORMYLASE 2, MITOCHONDRIAL"/>
    <property type="match status" value="1"/>
</dbReference>
<accession>A0A8I1DEM9</accession>
<feature type="domain" description="ACT" evidence="5">
    <location>
        <begin position="16"/>
        <end position="90"/>
    </location>
</feature>
<dbReference type="PANTHER" id="PTHR42706">
    <property type="entry name" value="FORMYLTETRAHYDROFOLATE DEFORMYLASE"/>
    <property type="match status" value="1"/>
</dbReference>
<evidence type="ECO:0000256" key="4">
    <source>
        <dbReference type="NCBIfam" id="TIGR00655"/>
    </source>
</evidence>
<evidence type="ECO:0000256" key="2">
    <source>
        <dbReference type="ARBA" id="ARBA00022801"/>
    </source>
</evidence>
<comment type="similarity">
    <text evidence="3">Belongs to the PurU family.</text>
</comment>
<dbReference type="UniPathway" id="UPA00074">
    <property type="reaction ID" value="UER00170"/>
</dbReference>
<dbReference type="CDD" id="cd04875">
    <property type="entry name" value="ACT_F4HF-DF"/>
    <property type="match status" value="1"/>
</dbReference>
<dbReference type="CDD" id="cd08648">
    <property type="entry name" value="FMT_core_Formyl-FH4-Hydrolase_C"/>
    <property type="match status" value="1"/>
</dbReference>
<dbReference type="InterPro" id="IPR045865">
    <property type="entry name" value="ACT-like_dom_sf"/>
</dbReference>
<dbReference type="InterPro" id="IPR002376">
    <property type="entry name" value="Formyl_transf_N"/>
</dbReference>
<dbReference type="EC" id="3.5.1.10" evidence="3 4"/>
<keyword evidence="1 3" id="KW-0554">One-carbon metabolism</keyword>
<evidence type="ECO:0000313" key="7">
    <source>
        <dbReference type="Proteomes" id="UP000633619"/>
    </source>
</evidence>
<dbReference type="SUPFAM" id="SSF53328">
    <property type="entry name" value="Formyltransferase"/>
    <property type="match status" value="1"/>
</dbReference>
<dbReference type="InterPro" id="IPR044074">
    <property type="entry name" value="PurU_ACT"/>
</dbReference>
<dbReference type="InterPro" id="IPR004810">
    <property type="entry name" value="PurU"/>
</dbReference>
<dbReference type="RefSeq" id="WP_181731020.1">
    <property type="nucleotide sequence ID" value="NZ_JACEIR010000001.1"/>
</dbReference>
<dbReference type="PRINTS" id="PR01575">
    <property type="entry name" value="FFH4HYDRLASE"/>
</dbReference>
<comment type="caution">
    <text evidence="6">The sequence shown here is derived from an EMBL/GenBank/DDBJ whole genome shotgun (WGS) entry which is preliminary data.</text>
</comment>
<dbReference type="InterPro" id="IPR041729">
    <property type="entry name" value="Formyl-FH4-Hydrolase_C"/>
</dbReference>
<comment type="function">
    <text evidence="3">Catalyzes the hydrolysis of 10-formyltetrahydrofolate (formyl-FH4) to formate and tetrahydrofolate (FH4).</text>
</comment>